<evidence type="ECO:0000313" key="3">
    <source>
        <dbReference type="Proteomes" id="UP000034854"/>
    </source>
</evidence>
<reference evidence="2 3" key="1">
    <citation type="journal article" date="2015" name="Nature">
        <title>rRNA introns, odd ribosomes, and small enigmatic genomes across a large radiation of phyla.</title>
        <authorList>
            <person name="Brown C.T."/>
            <person name="Hug L.A."/>
            <person name="Thomas B.C."/>
            <person name="Sharon I."/>
            <person name="Castelle C.J."/>
            <person name="Singh A."/>
            <person name="Wilkins M.J."/>
            <person name="Williams K.H."/>
            <person name="Banfield J.F."/>
        </authorList>
    </citation>
    <scope>NUCLEOTIDE SEQUENCE [LARGE SCALE GENOMIC DNA]</scope>
</reference>
<feature type="region of interest" description="Disordered" evidence="1">
    <location>
        <begin position="269"/>
        <end position="344"/>
    </location>
</feature>
<feature type="compositionally biased region" description="Basic and acidic residues" evidence="1">
    <location>
        <begin position="317"/>
        <end position="327"/>
    </location>
</feature>
<dbReference type="PANTHER" id="PTHR47618">
    <property type="entry name" value="BIFUNCTIONAL OLIGORIBONUCLEASE AND PAP PHOSPHATASE NRNA"/>
    <property type="match status" value="1"/>
</dbReference>
<protein>
    <submittedName>
        <fullName evidence="2">Exopolyphosphatase-related protein</fullName>
    </submittedName>
</protein>
<dbReference type="SUPFAM" id="SSF64182">
    <property type="entry name" value="DHH phosphoesterases"/>
    <property type="match status" value="1"/>
</dbReference>
<dbReference type="EMBL" id="LCAG01000010">
    <property type="protein sequence ID" value="KKR86772.1"/>
    <property type="molecule type" value="Genomic_DNA"/>
</dbReference>
<dbReference type="Gene3D" id="3.90.1640.10">
    <property type="entry name" value="inorganic pyrophosphatase (n-terminal core)"/>
    <property type="match status" value="1"/>
</dbReference>
<dbReference type="AlphaFoldDB" id="A0A0G0XGB6"/>
<accession>A0A0G0XGB6</accession>
<name>A0A0G0XGB6_9BACT</name>
<comment type="caution">
    <text evidence="2">The sequence shown here is derived from an EMBL/GenBank/DDBJ whole genome shotgun (WGS) entry which is preliminary data.</text>
</comment>
<dbReference type="InterPro" id="IPR038763">
    <property type="entry name" value="DHH_sf"/>
</dbReference>
<organism evidence="2 3">
    <name type="scientific">Candidatus Curtissbacteria bacterium GW2011_GWA1_41_11</name>
    <dbReference type="NCBI Taxonomy" id="1618409"/>
    <lineage>
        <taxon>Bacteria</taxon>
        <taxon>Candidatus Curtissiibacteriota</taxon>
    </lineage>
</organism>
<dbReference type="PANTHER" id="PTHR47618:SF1">
    <property type="entry name" value="BIFUNCTIONAL OLIGORIBONUCLEASE AND PAP PHOSPHATASE NRNA"/>
    <property type="match status" value="1"/>
</dbReference>
<dbReference type="Proteomes" id="UP000034854">
    <property type="component" value="Unassembled WGS sequence"/>
</dbReference>
<proteinExistence type="predicted"/>
<sequence length="344" mass="37483">MDDYQRKQILDKLSLAQSVLIAVSPKSGFDGLASGLALYLSIKKFGKTAAISANEPTVNDANNLYGVDKINKLEGKEDLVVVINDAINTVDKVTYNLDGDELKIKVHALSGSQGVSPNSVSLEKAISYPETVIAIGFNSAGEVKNEITHEQINSSTSWIMSINRDKPSEKFAQIELSDPAAATISELTTKIITNLALPFDEDISFNLYSGIKITTNMFSPKNTAPSTLEAAQHLIKLGAGSASLASESRRGRLASGDDEVKSSRQAVTSFGRTPKFDSYQQRQAADVGKYQSIKPQTSDEPHNPLYTEEQTTPLEEVETKEASKESWLKPPKIYRGSKSFDRES</sequence>
<evidence type="ECO:0000256" key="1">
    <source>
        <dbReference type="SAM" id="MobiDB-lite"/>
    </source>
</evidence>
<evidence type="ECO:0000313" key="2">
    <source>
        <dbReference type="EMBL" id="KKR86772.1"/>
    </source>
</evidence>
<gene>
    <name evidence="2" type="ORF">UU34_C0010G0015</name>
</gene>
<dbReference type="InterPro" id="IPR051319">
    <property type="entry name" value="Oligoribo/pAp-PDE_c-di-AMP_PDE"/>
</dbReference>